<dbReference type="AlphaFoldDB" id="A0A420P4T2"/>
<name>A0A420P4T2_FUSOX</name>
<dbReference type="VEuPathDB" id="FungiDB:FOZG_10905"/>
<keyword evidence="1" id="KW-0732">Signal</keyword>
<evidence type="ECO:0000256" key="1">
    <source>
        <dbReference type="ARBA" id="ARBA00022729"/>
    </source>
</evidence>
<evidence type="ECO:0000313" key="2">
    <source>
        <dbReference type="EMBL" id="RKK87528.1"/>
    </source>
</evidence>
<dbReference type="VEuPathDB" id="FungiDB:FOIG_07386"/>
<dbReference type="VEuPathDB" id="FungiDB:FOMG_06514"/>
<protein>
    <submittedName>
        <fullName evidence="2">Uncharacterized protein</fullName>
    </submittedName>
</protein>
<accession>A0A420P4T2</accession>
<dbReference type="Proteomes" id="UP000285860">
    <property type="component" value="Unassembled WGS sequence"/>
</dbReference>
<dbReference type="VEuPathDB" id="FungiDB:FOC4_g10013572"/>
<dbReference type="Gene3D" id="2.40.40.10">
    <property type="entry name" value="RlpA-like domain"/>
    <property type="match status" value="1"/>
</dbReference>
<dbReference type="OrthoDB" id="623670at2759"/>
<sequence>MHFILLLYSITAFLIINTKQDCRKLCCQNQTPLDTSSAALKTWTLEPSSNAQHGPAIPSATEGTFTEDEEGAPRSSDHHYGDLTFFELGLGACGKDYSGQDETATVVALSHLLMGELSNNNPFCGKGVIIKVGGREVKAVVQDKCQACGINDIDVSQKVFREVFGSLALGRGKVEWWLED</sequence>
<gene>
    <name evidence="2" type="ORF">BFJ68_g17025</name>
</gene>
<comment type="caution">
    <text evidence="2">The sequence shown here is derived from an EMBL/GenBank/DDBJ whole genome shotgun (WGS) entry which is preliminary data.</text>
</comment>
<evidence type="ECO:0000313" key="3">
    <source>
        <dbReference type="Proteomes" id="UP000285860"/>
    </source>
</evidence>
<proteinExistence type="predicted"/>
<dbReference type="SUPFAM" id="SSF50685">
    <property type="entry name" value="Barwin-like endoglucanases"/>
    <property type="match status" value="1"/>
</dbReference>
<dbReference type="CDD" id="cd22191">
    <property type="entry name" value="DPBB_RlpA_EXP_N-like"/>
    <property type="match status" value="1"/>
</dbReference>
<dbReference type="InterPro" id="IPR036908">
    <property type="entry name" value="RlpA-like_sf"/>
</dbReference>
<dbReference type="VEuPathDB" id="FungiDB:FOC1_g10010993"/>
<dbReference type="VEuPathDB" id="FungiDB:HZS61_003739"/>
<dbReference type="PANTHER" id="PTHR31836:SF28">
    <property type="entry name" value="SRCR DOMAIN-CONTAINING PROTEIN-RELATED"/>
    <property type="match status" value="1"/>
</dbReference>
<dbReference type="VEuPathDB" id="FungiDB:FOXG_05151"/>
<reference evidence="2 3" key="1">
    <citation type="journal article" date="2018" name="Sci. Rep.">
        <title>Characterisation of pathogen-specific regions and novel effector candidates in Fusarium oxysporum f. sp. cepae.</title>
        <authorList>
            <person name="Armitage A.D."/>
            <person name="Taylor A."/>
            <person name="Sobczyk M.K."/>
            <person name="Baxter L."/>
            <person name="Greenfield B.P."/>
            <person name="Bates H.J."/>
            <person name="Wilson F."/>
            <person name="Jackson A.C."/>
            <person name="Ott S."/>
            <person name="Harrison R.J."/>
            <person name="Clarkson J.P."/>
        </authorList>
    </citation>
    <scope>NUCLEOTIDE SEQUENCE [LARGE SCALE GENOMIC DNA]</scope>
    <source>
        <strain evidence="2 3">Fo_A28</strain>
    </source>
</reference>
<dbReference type="EMBL" id="MRCY01000403">
    <property type="protein sequence ID" value="RKK87528.1"/>
    <property type="molecule type" value="Genomic_DNA"/>
</dbReference>
<dbReference type="PANTHER" id="PTHR31836">
    <property type="match status" value="1"/>
</dbReference>
<organism evidence="2 3">
    <name type="scientific">Fusarium oxysporum</name>
    <name type="common">Fusarium vascular wilt</name>
    <dbReference type="NCBI Taxonomy" id="5507"/>
    <lineage>
        <taxon>Eukaryota</taxon>
        <taxon>Fungi</taxon>
        <taxon>Dikarya</taxon>
        <taxon>Ascomycota</taxon>
        <taxon>Pezizomycotina</taxon>
        <taxon>Sordariomycetes</taxon>
        <taxon>Hypocreomycetidae</taxon>
        <taxon>Hypocreales</taxon>
        <taxon>Nectriaceae</taxon>
        <taxon>Fusarium</taxon>
        <taxon>Fusarium oxysporum species complex</taxon>
    </lineage>
</organism>
<dbReference type="InterPro" id="IPR051477">
    <property type="entry name" value="Expansin_CellWall"/>
</dbReference>